<comment type="cofactor">
    <cofactor evidence="8">
        <name>Mg(2+)</name>
        <dbReference type="ChEBI" id="CHEBI:18420"/>
    </cofactor>
</comment>
<comment type="domain">
    <text evidence="8">The N-terminal domain determines nucleotide recognition and specific binding, while the C-terminal domain determines the specific binding to the target protein.</text>
</comment>
<dbReference type="Gene3D" id="3.90.550.10">
    <property type="entry name" value="Spore Coat Polysaccharide Biosynthesis Protein SpsA, Chain A"/>
    <property type="match status" value="1"/>
</dbReference>
<protein>
    <recommendedName>
        <fullName evidence="8">Probable molybdenum cofactor guanylyltransferase</fullName>
        <shortName evidence="8">MoCo guanylyltransferase</shortName>
        <ecNumber evidence="8">2.7.7.77</ecNumber>
    </recommendedName>
    <alternativeName>
        <fullName evidence="8">GTP:molybdopterin guanylyltransferase</fullName>
    </alternativeName>
    <alternativeName>
        <fullName evidence="8">Mo-MPT guanylyltransferase</fullName>
    </alternativeName>
    <alternativeName>
        <fullName evidence="8">Molybdopterin guanylyltransferase</fullName>
    </alternativeName>
    <alternativeName>
        <fullName evidence="8">Molybdopterin-guanine dinucleotide synthase</fullName>
        <shortName evidence="8">MGD synthase</shortName>
    </alternativeName>
</protein>
<dbReference type="EMBL" id="MZGS01000019">
    <property type="protein sequence ID" value="PWB87596.1"/>
    <property type="molecule type" value="Genomic_DNA"/>
</dbReference>
<keyword evidence="7 8" id="KW-0501">Molybdenum cofactor biosynthesis</keyword>
<keyword evidence="2 8" id="KW-0808">Transferase</keyword>
<dbReference type="GO" id="GO:0006777">
    <property type="term" value="P:Mo-molybdopterin cofactor biosynthetic process"/>
    <property type="evidence" value="ECO:0007669"/>
    <property type="project" value="UniProtKB-KW"/>
</dbReference>
<proteinExistence type="inferred from homology"/>
<comment type="caution">
    <text evidence="8">Lacks conserved residue(s) required for the propagation of feature annotation.</text>
</comment>
<dbReference type="InterPro" id="IPR029044">
    <property type="entry name" value="Nucleotide-diphossugar_trans"/>
</dbReference>
<dbReference type="GO" id="GO:0061603">
    <property type="term" value="F:molybdenum cofactor guanylyltransferase activity"/>
    <property type="evidence" value="ECO:0007669"/>
    <property type="project" value="UniProtKB-EC"/>
</dbReference>
<dbReference type="InterPro" id="IPR025877">
    <property type="entry name" value="MobA-like_NTP_Trfase"/>
</dbReference>
<comment type="similarity">
    <text evidence="8">Belongs to the MobA family.</text>
</comment>
<feature type="binding site" evidence="8">
    <location>
        <position position="29"/>
    </location>
    <ligand>
        <name>GTP</name>
        <dbReference type="ChEBI" id="CHEBI:37565"/>
    </ligand>
</feature>
<feature type="binding site" evidence="8">
    <location>
        <begin position="17"/>
        <end position="19"/>
    </location>
    <ligand>
        <name>GTP</name>
        <dbReference type="ChEBI" id="CHEBI:37565"/>
    </ligand>
</feature>
<name>A0A315XMN4_9EURY</name>
<evidence type="ECO:0000256" key="7">
    <source>
        <dbReference type="ARBA" id="ARBA00023150"/>
    </source>
</evidence>
<dbReference type="PANTHER" id="PTHR19136">
    <property type="entry name" value="MOLYBDENUM COFACTOR GUANYLYLTRANSFERASE"/>
    <property type="match status" value="1"/>
</dbReference>
<keyword evidence="5 8" id="KW-0460">Magnesium</keyword>
<evidence type="ECO:0000256" key="2">
    <source>
        <dbReference type="ARBA" id="ARBA00022679"/>
    </source>
</evidence>
<dbReference type="InterPro" id="IPR013482">
    <property type="entry name" value="Molybde_CF_guanTrfase"/>
</dbReference>
<dbReference type="PANTHER" id="PTHR19136:SF81">
    <property type="entry name" value="MOLYBDENUM COFACTOR GUANYLYLTRANSFERASE"/>
    <property type="match status" value="1"/>
</dbReference>
<keyword evidence="11" id="KW-1185">Reference proteome</keyword>
<keyword evidence="4 8" id="KW-0547">Nucleotide-binding</keyword>
<feature type="binding site" evidence="8">
    <location>
        <position position="114"/>
    </location>
    <ligand>
        <name>Mg(2+)</name>
        <dbReference type="ChEBI" id="CHEBI:18420"/>
    </ligand>
</feature>
<dbReference type="GO" id="GO:0005525">
    <property type="term" value="F:GTP binding"/>
    <property type="evidence" value="ECO:0007669"/>
    <property type="project" value="UniProtKB-UniRule"/>
</dbReference>
<dbReference type="RefSeq" id="WP_116591831.1">
    <property type="nucleotide sequence ID" value="NZ_MZGS01000019.1"/>
</dbReference>
<dbReference type="GO" id="GO:0005737">
    <property type="term" value="C:cytoplasm"/>
    <property type="evidence" value="ECO:0007669"/>
    <property type="project" value="UniProtKB-SubCell"/>
</dbReference>
<feature type="binding site" evidence="8">
    <location>
        <position position="114"/>
    </location>
    <ligand>
        <name>GTP</name>
        <dbReference type="ChEBI" id="CHEBI:37565"/>
    </ligand>
</feature>
<dbReference type="AlphaFoldDB" id="A0A315XMN4"/>
<comment type="subcellular location">
    <subcellularLocation>
        <location evidence="8">Cytoplasm</location>
    </subcellularLocation>
</comment>
<dbReference type="EC" id="2.7.7.77" evidence="8"/>
<accession>A0A315XMN4</accession>
<comment type="function">
    <text evidence="8">Transfers a GMP moiety from GTP to Mo-molybdopterin (Mo-MPT) cofactor (Moco or molybdenum cofactor) to form Mo-molybdopterin guanine dinucleotide (Mo-MGD) cofactor.</text>
</comment>
<reference evidence="10 11" key="1">
    <citation type="submission" date="2017-03" db="EMBL/GenBank/DDBJ databases">
        <title>Genome sequence of Methanobrevibacter thaueri.</title>
        <authorList>
            <person name="Poehlein A."/>
            <person name="Seedorf H."/>
            <person name="Daniel R."/>
        </authorList>
    </citation>
    <scope>NUCLEOTIDE SEQUENCE [LARGE SCALE GENOMIC DNA]</scope>
    <source>
        <strain evidence="10 11">DSM 11995</strain>
    </source>
</reference>
<evidence type="ECO:0000256" key="8">
    <source>
        <dbReference type="HAMAP-Rule" id="MF_00316"/>
    </source>
</evidence>
<dbReference type="GO" id="GO:0046872">
    <property type="term" value="F:metal ion binding"/>
    <property type="evidence" value="ECO:0007669"/>
    <property type="project" value="UniProtKB-KW"/>
</dbReference>
<dbReference type="Proteomes" id="UP000251717">
    <property type="component" value="Unassembled WGS sequence"/>
</dbReference>
<evidence type="ECO:0000256" key="5">
    <source>
        <dbReference type="ARBA" id="ARBA00022842"/>
    </source>
</evidence>
<feature type="domain" description="MobA-like NTP transferase" evidence="9">
    <location>
        <begin position="14"/>
        <end position="172"/>
    </location>
</feature>
<evidence type="ECO:0000256" key="4">
    <source>
        <dbReference type="ARBA" id="ARBA00022741"/>
    </source>
</evidence>
<dbReference type="HAMAP" id="MF_00316">
    <property type="entry name" value="MobA"/>
    <property type="match status" value="1"/>
</dbReference>
<keyword evidence="10" id="KW-0548">Nucleotidyltransferase</keyword>
<evidence type="ECO:0000256" key="6">
    <source>
        <dbReference type="ARBA" id="ARBA00023134"/>
    </source>
</evidence>
<evidence type="ECO:0000313" key="11">
    <source>
        <dbReference type="Proteomes" id="UP000251717"/>
    </source>
</evidence>
<keyword evidence="3 8" id="KW-0479">Metal-binding</keyword>
<evidence type="ECO:0000256" key="3">
    <source>
        <dbReference type="ARBA" id="ARBA00022723"/>
    </source>
</evidence>
<dbReference type="CDD" id="cd02503">
    <property type="entry name" value="MobA"/>
    <property type="match status" value="1"/>
</dbReference>
<dbReference type="SUPFAM" id="SSF53448">
    <property type="entry name" value="Nucleotide-diphospho-sugar transferases"/>
    <property type="match status" value="1"/>
</dbReference>
<dbReference type="Pfam" id="PF12804">
    <property type="entry name" value="NTP_transf_3"/>
    <property type="match status" value="1"/>
</dbReference>
<evidence type="ECO:0000313" key="10">
    <source>
        <dbReference type="EMBL" id="PWB87596.1"/>
    </source>
</evidence>
<keyword evidence="1 8" id="KW-0963">Cytoplasm</keyword>
<dbReference type="OrthoDB" id="28434at2157"/>
<sequence>MSNDYENGENIKSCIILCGGKSSRMGQDKGSMIIQDKPMIKHILSTLNHQITEAIIVLNDKERIDRYCGFINPDDYSFDLSFVEDKIKDKGPMPGIMTGLGEIKSDYALVLPCDSPYVSKNYINTIFNEIDTDYQAIVPYHDDEDRLKTSEPLHSIYSRNIIPEIESLIEGDVLHIKGLIEKIDAKFVLIDNKKIEKKEFRNLNRPTDI</sequence>
<comment type="caution">
    <text evidence="10">The sequence shown here is derived from an EMBL/GenBank/DDBJ whole genome shotgun (WGS) entry which is preliminary data.</text>
</comment>
<evidence type="ECO:0000256" key="1">
    <source>
        <dbReference type="ARBA" id="ARBA00022490"/>
    </source>
</evidence>
<evidence type="ECO:0000259" key="9">
    <source>
        <dbReference type="Pfam" id="PF12804"/>
    </source>
</evidence>
<gene>
    <name evidence="8 10" type="primary">mobA</name>
    <name evidence="10" type="ORF">MBBTH_08650</name>
</gene>
<keyword evidence="6 8" id="KW-0342">GTP-binding</keyword>
<organism evidence="10 11">
    <name type="scientific">Methanobrevibacter thaueri</name>
    <dbReference type="NCBI Taxonomy" id="190975"/>
    <lineage>
        <taxon>Archaea</taxon>
        <taxon>Methanobacteriati</taxon>
        <taxon>Methanobacteriota</taxon>
        <taxon>Methanomada group</taxon>
        <taxon>Methanobacteria</taxon>
        <taxon>Methanobacteriales</taxon>
        <taxon>Methanobacteriaceae</taxon>
        <taxon>Methanobrevibacter</taxon>
    </lineage>
</organism>
<feature type="binding site" evidence="8">
    <location>
        <position position="85"/>
    </location>
    <ligand>
        <name>GTP</name>
        <dbReference type="ChEBI" id="CHEBI:37565"/>
    </ligand>
</feature>
<comment type="catalytic activity">
    <reaction evidence="8">
        <text>Mo-molybdopterin + GTP + H(+) = Mo-molybdopterin guanine dinucleotide + diphosphate</text>
        <dbReference type="Rhea" id="RHEA:34243"/>
        <dbReference type="ChEBI" id="CHEBI:15378"/>
        <dbReference type="ChEBI" id="CHEBI:33019"/>
        <dbReference type="ChEBI" id="CHEBI:37565"/>
        <dbReference type="ChEBI" id="CHEBI:71302"/>
        <dbReference type="ChEBI" id="CHEBI:71310"/>
        <dbReference type="EC" id="2.7.7.77"/>
    </reaction>
</comment>